<evidence type="ECO:0000313" key="2">
    <source>
        <dbReference type="Proteomes" id="UP000245910"/>
    </source>
</evidence>
<evidence type="ECO:0000313" key="1">
    <source>
        <dbReference type="EMBL" id="CEI65581.1"/>
    </source>
</evidence>
<reference evidence="2" key="1">
    <citation type="submission" date="2014-10" db="EMBL/GenBank/DDBJ databases">
        <authorList>
            <person name="King R."/>
        </authorList>
    </citation>
    <scope>NUCLEOTIDE SEQUENCE [LARGE SCALE GENOMIC DNA]</scope>
    <source>
        <strain evidence="2">A3/5</strain>
    </source>
</reference>
<dbReference type="Proteomes" id="UP000245910">
    <property type="component" value="Chromosome I"/>
</dbReference>
<keyword evidence="2" id="KW-1185">Reference proteome</keyword>
<proteinExistence type="predicted"/>
<dbReference type="EMBL" id="LN649229">
    <property type="protein sequence ID" value="CEI65581.1"/>
    <property type="molecule type" value="Genomic_DNA"/>
</dbReference>
<sequence>MIWVTLASPIITQTTPSFIVAAITDIATLFTSVVKSRIQHGFMRHLEAPLRSISNATEAEQLLQRRLLDRNWRGLVQIINYEPLVPGATYPFTDNRTSNACAGFTKGPVQGVFGWSTSTDTGFFYSWLKDCPSSRVLAQISNINNQKPQDSFEYRLVTLDLQPTVVS</sequence>
<name>A0A2L2TJH5_9HYPO</name>
<dbReference type="AlphaFoldDB" id="A0A2L2TJH5"/>
<protein>
    <submittedName>
        <fullName evidence="1">Uncharacterized protein</fullName>
    </submittedName>
</protein>
<accession>A0A2L2TJH5</accession>
<organism evidence="1 2">
    <name type="scientific">Fusarium venenatum</name>
    <dbReference type="NCBI Taxonomy" id="56646"/>
    <lineage>
        <taxon>Eukaryota</taxon>
        <taxon>Fungi</taxon>
        <taxon>Dikarya</taxon>
        <taxon>Ascomycota</taxon>
        <taxon>Pezizomycotina</taxon>
        <taxon>Sordariomycetes</taxon>
        <taxon>Hypocreomycetidae</taxon>
        <taxon>Hypocreales</taxon>
        <taxon>Nectriaceae</taxon>
        <taxon>Fusarium</taxon>
    </lineage>
</organism>